<protein>
    <submittedName>
        <fullName evidence="1">Uncharacterized protein</fullName>
    </submittedName>
</protein>
<dbReference type="HOGENOM" id="CLU_2698013_0_0_9"/>
<dbReference type="EMBL" id="CP006905">
    <property type="protein sequence ID" value="AIY83007.1"/>
    <property type="molecule type" value="Genomic_DNA"/>
</dbReference>
<accession>A0A0A7FTR3</accession>
<dbReference type="Proteomes" id="UP000030635">
    <property type="component" value="Chromosome"/>
</dbReference>
<evidence type="ECO:0000313" key="1">
    <source>
        <dbReference type="EMBL" id="AIY83007.1"/>
    </source>
</evidence>
<name>A0A0A7FTR3_9CLOT</name>
<dbReference type="KEGG" id="cbv:U729_1991"/>
<gene>
    <name evidence="1" type="ORF">U729_1991</name>
</gene>
<dbReference type="RefSeq" id="WP_039314315.1">
    <property type="nucleotide sequence ID" value="NZ_CP006905.1"/>
</dbReference>
<dbReference type="STRING" id="1561.NPD11_1021"/>
<reference evidence="1 2" key="1">
    <citation type="journal article" date="2015" name="Infect. Genet. Evol.">
        <title>Genomic sequences of six botulinum neurotoxin-producing strains representing three clostridial species illustrate the mobility and diversity of botulinum neurotoxin genes.</title>
        <authorList>
            <person name="Smith T.J."/>
            <person name="Hill K.K."/>
            <person name="Xie G."/>
            <person name="Foley B.T."/>
            <person name="Williamson C.H."/>
            <person name="Foster J.T."/>
            <person name="Johnson S.L."/>
            <person name="Chertkov O."/>
            <person name="Teshima H."/>
            <person name="Gibbons H.S."/>
            <person name="Johnsky L.A."/>
            <person name="Karavis M.A."/>
            <person name="Smith L.A."/>
        </authorList>
    </citation>
    <scope>NUCLEOTIDE SEQUENCE [LARGE SCALE GENOMIC DNA]</scope>
    <source>
        <strain evidence="1">Sullivan</strain>
    </source>
</reference>
<organism evidence="1 2">
    <name type="scientific">Clostridium baratii str. Sullivan</name>
    <dbReference type="NCBI Taxonomy" id="1415775"/>
    <lineage>
        <taxon>Bacteria</taxon>
        <taxon>Bacillati</taxon>
        <taxon>Bacillota</taxon>
        <taxon>Clostridia</taxon>
        <taxon>Eubacteriales</taxon>
        <taxon>Clostridiaceae</taxon>
        <taxon>Clostridium</taxon>
    </lineage>
</organism>
<sequence length="73" mass="8402">MGIKGYMKYYKLLEELKKDKTTVEFKYNPSVSGAYNVKIEGGKMPQGEVIEEASNSLQELLGRVYTNYKEKSR</sequence>
<dbReference type="AlphaFoldDB" id="A0A0A7FTR3"/>
<keyword evidence="2" id="KW-1185">Reference proteome</keyword>
<evidence type="ECO:0000313" key="2">
    <source>
        <dbReference type="Proteomes" id="UP000030635"/>
    </source>
</evidence>
<proteinExistence type="predicted"/>